<organism evidence="1 3">
    <name type="scientific">Candidatus Chlorohelix allophototropha</name>
    <dbReference type="NCBI Taxonomy" id="3003348"/>
    <lineage>
        <taxon>Bacteria</taxon>
        <taxon>Bacillati</taxon>
        <taxon>Chloroflexota</taxon>
        <taxon>Chloroflexia</taxon>
        <taxon>Candidatus Chloroheliales</taxon>
        <taxon>Candidatus Chloroheliaceae</taxon>
        <taxon>Candidatus Chlorohelix</taxon>
    </lineage>
</organism>
<dbReference type="Pfam" id="PF08002">
    <property type="entry name" value="DUF1697"/>
    <property type="match status" value="1"/>
</dbReference>
<dbReference type="PANTHER" id="PTHR36439:SF1">
    <property type="entry name" value="DUF1697 DOMAIN-CONTAINING PROTEIN"/>
    <property type="match status" value="1"/>
</dbReference>
<sequence length="180" mass="20385">MGTFLSLFRAINVGGNAQVKMAALKELHEVLGFTNVTTYLQTGNVVFDSEETNPHQLAERIANEFEKRFGFRTEVMIRTQAELKETFHNNPFHNQPEKETKWIVAMFLSDAPDSQVVEGFLSSFSGVEKLFIAGKELYIYYPEGIGNSKLTNAVIEKKLKVTGTGRNWNTVTKLAEMMQR</sequence>
<reference evidence="1 3" key="1">
    <citation type="submission" date="2020-06" db="EMBL/GenBank/DDBJ databases">
        <title>Anoxygenic phototrophic Chloroflexota member uses a Type I reaction center.</title>
        <authorList>
            <person name="Tsuji J.M."/>
            <person name="Shaw N.A."/>
            <person name="Nagashima S."/>
            <person name="Venkiteswaran J."/>
            <person name="Schiff S.L."/>
            <person name="Hanada S."/>
            <person name="Tank M."/>
            <person name="Neufeld J.D."/>
        </authorList>
    </citation>
    <scope>NUCLEOTIDE SEQUENCE [LARGE SCALE GENOMIC DNA]</scope>
    <source>
        <strain evidence="1">L227-S17</strain>
    </source>
</reference>
<protein>
    <submittedName>
        <fullName evidence="1">DUF1697 domain-containing protein</fullName>
    </submittedName>
</protein>
<dbReference type="EMBL" id="CP128400">
    <property type="protein sequence ID" value="WJW68093.1"/>
    <property type="molecule type" value="Genomic_DNA"/>
</dbReference>
<evidence type="ECO:0000313" key="4">
    <source>
        <dbReference type="Proteomes" id="UP001431572"/>
    </source>
</evidence>
<proteinExistence type="predicted"/>
<dbReference type="Proteomes" id="UP001431572">
    <property type="component" value="Chromosome 2"/>
</dbReference>
<reference evidence="2" key="2">
    <citation type="journal article" date="2024" name="Nature">
        <title>Anoxygenic phototroph of the Chloroflexota uses a type I reaction centre.</title>
        <authorList>
            <person name="Tsuji J.M."/>
            <person name="Shaw N.A."/>
            <person name="Nagashima S."/>
            <person name="Venkiteswaran J.J."/>
            <person name="Schiff S.L."/>
            <person name="Watanabe T."/>
            <person name="Fukui M."/>
            <person name="Hanada S."/>
            <person name="Tank M."/>
            <person name="Neufeld J.D."/>
        </authorList>
    </citation>
    <scope>NUCLEOTIDE SEQUENCE</scope>
    <source>
        <strain evidence="2">L227-S17</strain>
    </source>
</reference>
<dbReference type="RefSeq" id="WP_341469997.1">
    <property type="nucleotide sequence ID" value="NZ_CP128400.1"/>
</dbReference>
<dbReference type="AlphaFoldDB" id="A0A8T7M802"/>
<dbReference type="SUPFAM" id="SSF160379">
    <property type="entry name" value="SP0830-like"/>
    <property type="match status" value="1"/>
</dbReference>
<keyword evidence="4" id="KW-1185">Reference proteome</keyword>
<accession>A0A8T7M802</accession>
<dbReference type="PANTHER" id="PTHR36439">
    <property type="entry name" value="BLL4334 PROTEIN"/>
    <property type="match status" value="1"/>
</dbReference>
<gene>
    <name evidence="1" type="ORF">HXX08_20055</name>
    <name evidence="2" type="ORF">OZ401_003694</name>
</gene>
<dbReference type="EMBL" id="JACATZ010000003">
    <property type="protein sequence ID" value="NWJ48156.1"/>
    <property type="molecule type" value="Genomic_DNA"/>
</dbReference>
<dbReference type="Gene3D" id="3.30.70.1280">
    <property type="entry name" value="SP0830-like domains"/>
    <property type="match status" value="1"/>
</dbReference>
<dbReference type="InterPro" id="IPR012545">
    <property type="entry name" value="DUF1697"/>
</dbReference>
<dbReference type="Proteomes" id="UP000521676">
    <property type="component" value="Unassembled WGS sequence"/>
</dbReference>
<name>A0A8T7M802_9CHLR</name>
<evidence type="ECO:0000313" key="3">
    <source>
        <dbReference type="Proteomes" id="UP000521676"/>
    </source>
</evidence>
<dbReference type="PIRSF" id="PIRSF008502">
    <property type="entry name" value="UCP008502"/>
    <property type="match status" value="1"/>
</dbReference>
<evidence type="ECO:0000313" key="1">
    <source>
        <dbReference type="EMBL" id="NWJ48156.1"/>
    </source>
</evidence>
<evidence type="ECO:0000313" key="2">
    <source>
        <dbReference type="EMBL" id="WJW68093.1"/>
    </source>
</evidence>